<sequence>MAENWLPVVGYEDLYEVSDMGRVRKPARVDSRGRKAGGHCLRQQVSPKGYLRVCLSKEGEHRHHSVHTLVLTAFVGPKPEGHKGLHGNRGSGCNELPNLRWGTPWENNQDRKRMGTLPIGERHPGASITDEVARKIKVRLAGHPTSLKVAKEFGVTKAVVDAIRQGRTWRHV</sequence>
<accession>A0ABV2NU34</accession>
<comment type="caution">
    <text evidence="2">The sequence shown here is derived from an EMBL/GenBank/DDBJ whole genome shotgun (WGS) entry which is preliminary data.</text>
</comment>
<dbReference type="SUPFAM" id="SSF54060">
    <property type="entry name" value="His-Me finger endonucleases"/>
    <property type="match status" value="1"/>
</dbReference>
<evidence type="ECO:0000313" key="2">
    <source>
        <dbReference type="EMBL" id="MET3870052.1"/>
    </source>
</evidence>
<name>A0ABV2NU34_9HYPH</name>
<organism evidence="2 3">
    <name type="scientific">Methylobacterium radiotolerans</name>
    <dbReference type="NCBI Taxonomy" id="31998"/>
    <lineage>
        <taxon>Bacteria</taxon>
        <taxon>Pseudomonadati</taxon>
        <taxon>Pseudomonadota</taxon>
        <taxon>Alphaproteobacteria</taxon>
        <taxon>Hyphomicrobiales</taxon>
        <taxon>Methylobacteriaceae</taxon>
        <taxon>Methylobacterium</taxon>
    </lineage>
</organism>
<reference evidence="2 3" key="1">
    <citation type="submission" date="2024-06" db="EMBL/GenBank/DDBJ databases">
        <title>Genomics of switchgrass bacterial isolates.</title>
        <authorList>
            <person name="Shade A."/>
        </authorList>
    </citation>
    <scope>NUCLEOTIDE SEQUENCE [LARGE SCALE GENOMIC DNA]</scope>
    <source>
        <strain evidence="2 3">PvP084</strain>
    </source>
</reference>
<evidence type="ECO:0000313" key="3">
    <source>
        <dbReference type="Proteomes" id="UP001549119"/>
    </source>
</evidence>
<dbReference type="Gene3D" id="3.90.75.20">
    <property type="match status" value="1"/>
</dbReference>
<keyword evidence="3" id="KW-1185">Reference proteome</keyword>
<dbReference type="RefSeq" id="WP_209651165.1">
    <property type="nucleotide sequence ID" value="NZ_JBEPNV010000005.1"/>
</dbReference>
<protein>
    <recommendedName>
        <fullName evidence="1">NUMOD4 domain-containing protein</fullName>
    </recommendedName>
</protein>
<dbReference type="InterPro" id="IPR010902">
    <property type="entry name" value="NUMOD4"/>
</dbReference>
<proteinExistence type="predicted"/>
<dbReference type="Pfam" id="PF07463">
    <property type="entry name" value="NUMOD4"/>
    <property type="match status" value="1"/>
</dbReference>
<gene>
    <name evidence="2" type="ORF">ABIC20_007437</name>
</gene>
<feature type="domain" description="NUMOD4" evidence="1">
    <location>
        <begin position="3"/>
        <end position="56"/>
    </location>
</feature>
<dbReference type="Proteomes" id="UP001549119">
    <property type="component" value="Unassembled WGS sequence"/>
</dbReference>
<dbReference type="EMBL" id="JBEPNW010000008">
    <property type="protein sequence ID" value="MET3870052.1"/>
    <property type="molecule type" value="Genomic_DNA"/>
</dbReference>
<dbReference type="InterPro" id="IPR044925">
    <property type="entry name" value="His-Me_finger_sf"/>
</dbReference>
<evidence type="ECO:0000259" key="1">
    <source>
        <dbReference type="Pfam" id="PF07463"/>
    </source>
</evidence>